<name>A0A562TBC6_9HYPH</name>
<accession>A0A562TBC6</accession>
<feature type="region of interest" description="Disordered" evidence="1">
    <location>
        <begin position="1"/>
        <end position="20"/>
    </location>
</feature>
<proteinExistence type="predicted"/>
<organism evidence="2 3">
    <name type="scientific">Roseibium hamelinense</name>
    <dbReference type="NCBI Taxonomy" id="150831"/>
    <lineage>
        <taxon>Bacteria</taxon>
        <taxon>Pseudomonadati</taxon>
        <taxon>Pseudomonadota</taxon>
        <taxon>Alphaproteobacteria</taxon>
        <taxon>Hyphomicrobiales</taxon>
        <taxon>Stappiaceae</taxon>
        <taxon>Roseibium</taxon>
    </lineage>
</organism>
<dbReference type="AlphaFoldDB" id="A0A562TBC6"/>
<keyword evidence="3" id="KW-1185">Reference proteome</keyword>
<dbReference type="EMBL" id="VLLF01000002">
    <property type="protein sequence ID" value="TWI90060.1"/>
    <property type="molecule type" value="Genomic_DNA"/>
</dbReference>
<gene>
    <name evidence="2" type="ORF">JM93_01036</name>
</gene>
<feature type="region of interest" description="Disordered" evidence="1">
    <location>
        <begin position="149"/>
        <end position="168"/>
    </location>
</feature>
<dbReference type="Gene3D" id="1.10.1510.10">
    <property type="entry name" value="Uncharacterised protein YqeY/AIM41 PF09424, N-terminal domain"/>
    <property type="match status" value="1"/>
</dbReference>
<evidence type="ECO:0008006" key="4">
    <source>
        <dbReference type="Google" id="ProtNLM"/>
    </source>
</evidence>
<reference evidence="2 3" key="1">
    <citation type="submission" date="2019-07" db="EMBL/GenBank/DDBJ databases">
        <title>Genomic Encyclopedia of Archaeal and Bacterial Type Strains, Phase II (KMG-II): from individual species to whole genera.</title>
        <authorList>
            <person name="Goeker M."/>
        </authorList>
    </citation>
    <scope>NUCLEOTIDE SEQUENCE [LARGE SCALE GENOMIC DNA]</scope>
    <source>
        <strain evidence="2 3">ATCC BAA-252</strain>
    </source>
</reference>
<sequence>MMREKIQSALKAAQAEGAKRRAATLRLVQTAIKDRDAAARENGRDGVSGEEVLDILQKMVRQRDLSASEFEQDGQLDLAEQERVERDIIREFLPAQLDDSEMRKICEETLKDIDASGLRDIGRCMNELKSRYPGKMDFVQASCLVKDLLRTNPSPPDTDTPPSTSGDQ</sequence>
<evidence type="ECO:0000256" key="1">
    <source>
        <dbReference type="SAM" id="MobiDB-lite"/>
    </source>
</evidence>
<dbReference type="InterPro" id="IPR023168">
    <property type="entry name" value="GatB_Yqey_C_2"/>
</dbReference>
<dbReference type="Proteomes" id="UP000320593">
    <property type="component" value="Unassembled WGS sequence"/>
</dbReference>
<dbReference type="InterPro" id="IPR042184">
    <property type="entry name" value="YqeY/Aim41_N"/>
</dbReference>
<protein>
    <recommendedName>
        <fullName evidence="4">GatB/YqeY domain-containing protein</fullName>
    </recommendedName>
</protein>
<dbReference type="GO" id="GO:0016884">
    <property type="term" value="F:carbon-nitrogen ligase activity, with glutamine as amido-N-donor"/>
    <property type="evidence" value="ECO:0007669"/>
    <property type="project" value="InterPro"/>
</dbReference>
<dbReference type="Pfam" id="PF09424">
    <property type="entry name" value="YqeY"/>
    <property type="match status" value="1"/>
</dbReference>
<dbReference type="InterPro" id="IPR019004">
    <property type="entry name" value="YqeY/Aim41"/>
</dbReference>
<dbReference type="PANTHER" id="PTHR28055:SF1">
    <property type="entry name" value="ALTERED INHERITANCE OF MITOCHONDRIA PROTEIN 41, MITOCHONDRIAL"/>
    <property type="match status" value="1"/>
</dbReference>
<dbReference type="InterPro" id="IPR003789">
    <property type="entry name" value="Asn/Gln_tRNA_amidoTrase-B-like"/>
</dbReference>
<evidence type="ECO:0000313" key="2">
    <source>
        <dbReference type="EMBL" id="TWI90060.1"/>
    </source>
</evidence>
<comment type="caution">
    <text evidence="2">The sequence shown here is derived from an EMBL/GenBank/DDBJ whole genome shotgun (WGS) entry which is preliminary data.</text>
</comment>
<evidence type="ECO:0000313" key="3">
    <source>
        <dbReference type="Proteomes" id="UP000320593"/>
    </source>
</evidence>
<dbReference type="SUPFAM" id="SSF89095">
    <property type="entry name" value="GatB/YqeY motif"/>
    <property type="match status" value="1"/>
</dbReference>
<dbReference type="Gene3D" id="1.10.10.410">
    <property type="match status" value="1"/>
</dbReference>
<dbReference type="PANTHER" id="PTHR28055">
    <property type="entry name" value="ALTERED INHERITANCE OF MITOCHONDRIA PROTEIN 41, MITOCHONDRIAL"/>
    <property type="match status" value="1"/>
</dbReference>